<dbReference type="Pfam" id="PF01833">
    <property type="entry name" value="TIG"/>
    <property type="match status" value="1"/>
</dbReference>
<evidence type="ECO:0000259" key="2">
    <source>
        <dbReference type="SMART" id="SM00460"/>
    </source>
</evidence>
<dbReference type="EMBL" id="JNUP01000072">
    <property type="protein sequence ID" value="KGE70779.1"/>
    <property type="molecule type" value="Genomic_DNA"/>
</dbReference>
<evidence type="ECO:0000313" key="4">
    <source>
        <dbReference type="Proteomes" id="UP000029692"/>
    </source>
</evidence>
<gene>
    <name evidence="3" type="ORF">DC28_14895</name>
</gene>
<sequence>MRPSFTKIRLWLLLSGGVLVVLLAVLWYQASRPPYLDGVYPRIASPGEVLVIEGRHFGSNRGSSQIFIAGTRVTQSRIIEWTPQRISLRVPDSVQSGLITLETNHGQSNGLLFANRAQVPRRAESQAPGSGEGLESNSDIQLEPVLSSAARGYTTGALVTVKHPSIPDIQGNGAVYLPDSQGENGAVVPQFWMRGSVGFFIPTWARSGDVTLKFPGREPVTLTVPILIQSELPAVEVSHQNWMIHYGLETRVTQGQPQDKLIIRVPLPPQRPYQRIHEKTETISGLDEGWRAVRRVAEQPGQDYVIALGPDGTGEQPIDLTLGVRGTSIGLSYEIDPGQVSGNYQGFLPEVEGWDRLDRVLHPHATSTQIQAAASRIVGRQSNPYRKVQLVFDWLAGQLEPGPPGGVYGLSSRYTEVLLDPSEALEDEQVVTPGSSRDYASLGVDLLRAGGVPARMIDGFLVLPYNHLVPHAWIEYFLPGLGWIPADPALMDGMVSQHPGLPKDSEDFYRRGIDAYHILLATEPRGYMDSLEHSVLTSIKLPGIAQTLPGIFYTTQGVRLSQARWKVPYLTF</sequence>
<dbReference type="Gene3D" id="2.60.40.10">
    <property type="entry name" value="Immunoglobulins"/>
    <property type="match status" value="1"/>
</dbReference>
<dbReference type="STRING" id="1480694.DC28_14895"/>
<dbReference type="RefSeq" id="WP_037550244.1">
    <property type="nucleotide sequence ID" value="NZ_JNUP01000072.1"/>
</dbReference>
<dbReference type="SUPFAM" id="SSF54001">
    <property type="entry name" value="Cysteine proteinases"/>
    <property type="match status" value="1"/>
</dbReference>
<dbReference type="InterPro" id="IPR002931">
    <property type="entry name" value="Transglutaminase-like"/>
</dbReference>
<name>A0A098QSS1_9SPIO</name>
<feature type="transmembrane region" description="Helical" evidence="1">
    <location>
        <begin position="12"/>
        <end position="30"/>
    </location>
</feature>
<proteinExistence type="predicted"/>
<keyword evidence="1" id="KW-0472">Membrane</keyword>
<dbReference type="Proteomes" id="UP000029692">
    <property type="component" value="Unassembled WGS sequence"/>
</dbReference>
<evidence type="ECO:0000313" key="3">
    <source>
        <dbReference type="EMBL" id="KGE70779.1"/>
    </source>
</evidence>
<keyword evidence="1" id="KW-0812">Transmembrane</keyword>
<reference evidence="3 4" key="1">
    <citation type="submission" date="2014-05" db="EMBL/GenBank/DDBJ databases">
        <title>De novo Genome Sequence of Spirocheata sp.</title>
        <authorList>
            <person name="Shivani Y."/>
            <person name="Subhash Y."/>
            <person name="Tushar L."/>
            <person name="Sasikala C."/>
            <person name="Ramana C.V."/>
        </authorList>
    </citation>
    <scope>NUCLEOTIDE SEQUENCE [LARGE SCALE GENOMIC DNA]</scope>
    <source>
        <strain evidence="3 4">JC230</strain>
    </source>
</reference>
<dbReference type="InterPro" id="IPR002909">
    <property type="entry name" value="IPT_dom"/>
</dbReference>
<dbReference type="InterPro" id="IPR013783">
    <property type="entry name" value="Ig-like_fold"/>
</dbReference>
<accession>A0A098QSS1</accession>
<dbReference type="Gene3D" id="3.10.620.30">
    <property type="match status" value="1"/>
</dbReference>
<keyword evidence="1" id="KW-1133">Transmembrane helix</keyword>
<organism evidence="3 4">
    <name type="scientific">Spirochaeta lutea</name>
    <dbReference type="NCBI Taxonomy" id="1480694"/>
    <lineage>
        <taxon>Bacteria</taxon>
        <taxon>Pseudomonadati</taxon>
        <taxon>Spirochaetota</taxon>
        <taxon>Spirochaetia</taxon>
        <taxon>Spirochaetales</taxon>
        <taxon>Spirochaetaceae</taxon>
        <taxon>Spirochaeta</taxon>
    </lineage>
</organism>
<dbReference type="AlphaFoldDB" id="A0A098QSS1"/>
<dbReference type="eggNOG" id="COG1305">
    <property type="taxonomic scope" value="Bacteria"/>
</dbReference>
<dbReference type="SMART" id="SM00460">
    <property type="entry name" value="TGc"/>
    <property type="match status" value="1"/>
</dbReference>
<feature type="domain" description="Transglutaminase-like" evidence="2">
    <location>
        <begin position="428"/>
        <end position="490"/>
    </location>
</feature>
<dbReference type="InterPro" id="IPR038765">
    <property type="entry name" value="Papain-like_cys_pep_sf"/>
</dbReference>
<dbReference type="Pfam" id="PF01841">
    <property type="entry name" value="Transglut_core"/>
    <property type="match status" value="1"/>
</dbReference>
<protein>
    <recommendedName>
        <fullName evidence="2">Transglutaminase-like domain-containing protein</fullName>
    </recommendedName>
</protein>
<evidence type="ECO:0000256" key="1">
    <source>
        <dbReference type="SAM" id="Phobius"/>
    </source>
</evidence>
<dbReference type="PANTHER" id="PTHR33490">
    <property type="entry name" value="BLR5614 PROTEIN-RELATED"/>
    <property type="match status" value="1"/>
</dbReference>
<keyword evidence="4" id="KW-1185">Reference proteome</keyword>
<dbReference type="OrthoDB" id="9787782at2"/>
<comment type="caution">
    <text evidence="3">The sequence shown here is derived from an EMBL/GenBank/DDBJ whole genome shotgun (WGS) entry which is preliminary data.</text>
</comment>
<dbReference type="InterPro" id="IPR014756">
    <property type="entry name" value="Ig_E-set"/>
</dbReference>
<dbReference type="SUPFAM" id="SSF81296">
    <property type="entry name" value="E set domains"/>
    <property type="match status" value="1"/>
</dbReference>